<dbReference type="AlphaFoldDB" id="A0A6A4VY73"/>
<feature type="compositionally biased region" description="Acidic residues" evidence="2">
    <location>
        <begin position="260"/>
        <end position="271"/>
    </location>
</feature>
<dbReference type="EMBL" id="VIIS01001465">
    <property type="protein sequence ID" value="KAF0297819.1"/>
    <property type="molecule type" value="Genomic_DNA"/>
</dbReference>
<proteinExistence type="predicted"/>
<keyword evidence="5" id="KW-1185">Reference proteome</keyword>
<keyword evidence="1" id="KW-0863">Zinc-finger</keyword>
<dbReference type="PANTHER" id="PTHR33223">
    <property type="entry name" value="CCHC-TYPE DOMAIN-CONTAINING PROTEIN"/>
    <property type="match status" value="1"/>
</dbReference>
<dbReference type="PROSITE" id="PS50158">
    <property type="entry name" value="ZF_CCHC"/>
    <property type="match status" value="1"/>
</dbReference>
<keyword evidence="1" id="KW-0862">Zinc</keyword>
<evidence type="ECO:0000313" key="4">
    <source>
        <dbReference type="EMBL" id="KAF0297819.1"/>
    </source>
</evidence>
<name>A0A6A4VY73_AMPAM</name>
<reference evidence="4 5" key="1">
    <citation type="submission" date="2019-07" db="EMBL/GenBank/DDBJ databases">
        <title>Draft genome assembly of a fouling barnacle, Amphibalanus amphitrite (Darwin, 1854): The first reference genome for Thecostraca.</title>
        <authorList>
            <person name="Kim W."/>
        </authorList>
    </citation>
    <scope>NUCLEOTIDE SEQUENCE [LARGE SCALE GENOMIC DNA]</scope>
    <source>
        <strain evidence="4">SNU_AA5</strain>
        <tissue evidence="4">Soma without cirri and trophi</tissue>
    </source>
</reference>
<dbReference type="InterPro" id="IPR036875">
    <property type="entry name" value="Znf_CCHC_sf"/>
</dbReference>
<dbReference type="Pfam" id="PF00098">
    <property type="entry name" value="zf-CCHC"/>
    <property type="match status" value="1"/>
</dbReference>
<feature type="region of interest" description="Disordered" evidence="2">
    <location>
        <begin position="230"/>
        <end position="321"/>
    </location>
</feature>
<accession>A0A6A4VY73</accession>
<protein>
    <recommendedName>
        <fullName evidence="3">CCHC-type domain-containing protein</fullName>
    </recommendedName>
</protein>
<dbReference type="GO" id="GO:0008270">
    <property type="term" value="F:zinc ion binding"/>
    <property type="evidence" value="ECO:0007669"/>
    <property type="project" value="UniProtKB-KW"/>
</dbReference>
<dbReference type="GO" id="GO:0003676">
    <property type="term" value="F:nucleic acid binding"/>
    <property type="evidence" value="ECO:0007669"/>
    <property type="project" value="InterPro"/>
</dbReference>
<comment type="caution">
    <text evidence="4">The sequence shown here is derived from an EMBL/GenBank/DDBJ whole genome shotgun (WGS) entry which is preliminary data.</text>
</comment>
<evidence type="ECO:0000313" key="5">
    <source>
        <dbReference type="Proteomes" id="UP000440578"/>
    </source>
</evidence>
<evidence type="ECO:0000256" key="2">
    <source>
        <dbReference type="SAM" id="MobiDB-lite"/>
    </source>
</evidence>
<organism evidence="4 5">
    <name type="scientific">Amphibalanus amphitrite</name>
    <name type="common">Striped barnacle</name>
    <name type="synonym">Balanus amphitrite</name>
    <dbReference type="NCBI Taxonomy" id="1232801"/>
    <lineage>
        <taxon>Eukaryota</taxon>
        <taxon>Metazoa</taxon>
        <taxon>Ecdysozoa</taxon>
        <taxon>Arthropoda</taxon>
        <taxon>Crustacea</taxon>
        <taxon>Multicrustacea</taxon>
        <taxon>Cirripedia</taxon>
        <taxon>Thoracica</taxon>
        <taxon>Thoracicalcarea</taxon>
        <taxon>Balanomorpha</taxon>
        <taxon>Balanoidea</taxon>
        <taxon>Balanidae</taxon>
        <taxon>Amphibalaninae</taxon>
        <taxon>Amphibalanus</taxon>
    </lineage>
</organism>
<sequence>MERSRMIGSVDNFDGQQNLQEWIQMVNRAAEFAGWTDDATFKAAMFRLRGEAGEHAEQLKSEGKITSWPELQVALKDRFETAGKEQWHQFLLNTGTQGSKTVQEWAQTVRMLSLRALGSEPLGIKEEGEEPMTAEQKLIAETAQKEARKNLLDFMRRTNFVRGLRSNLRQMVWRRKCKTFDDAVKTAAEEEAVEASHREEEVLSCYVKGFPEPTTTGLVKKIVAALEMRDEERKEKKEKGSEASRTKKQKPGSAGATERSEDEYEGDEDEQGGARRKYYPNRTMPRPNGNSSDARPQYREQLPLPRQARFQNGPTTSREWRRAELQNGRRFGGYDNQARRERDLTLNLCFNCHRPGHRAFECPPSQRQQGNGYRRLY</sequence>
<evidence type="ECO:0000259" key="3">
    <source>
        <dbReference type="PROSITE" id="PS50158"/>
    </source>
</evidence>
<feature type="domain" description="CCHC-type" evidence="3">
    <location>
        <begin position="349"/>
        <end position="363"/>
    </location>
</feature>
<evidence type="ECO:0000256" key="1">
    <source>
        <dbReference type="PROSITE-ProRule" id="PRU00047"/>
    </source>
</evidence>
<dbReference type="PANTHER" id="PTHR33223:SF6">
    <property type="entry name" value="CCHC-TYPE DOMAIN-CONTAINING PROTEIN"/>
    <property type="match status" value="1"/>
</dbReference>
<dbReference type="Proteomes" id="UP000440578">
    <property type="component" value="Unassembled WGS sequence"/>
</dbReference>
<keyword evidence="1" id="KW-0479">Metal-binding</keyword>
<feature type="compositionally biased region" description="Basic and acidic residues" evidence="2">
    <location>
        <begin position="230"/>
        <end position="245"/>
    </location>
</feature>
<dbReference type="InterPro" id="IPR001878">
    <property type="entry name" value="Znf_CCHC"/>
</dbReference>
<gene>
    <name evidence="4" type="ORF">FJT64_000493</name>
</gene>
<dbReference type="SUPFAM" id="SSF57756">
    <property type="entry name" value="Retrovirus zinc finger-like domains"/>
    <property type="match status" value="1"/>
</dbReference>